<dbReference type="Gramene" id="PNW71120">
    <property type="protein sequence ID" value="PNW71120"/>
    <property type="gene ID" value="CHLRE_17g747447v5"/>
</dbReference>
<reference evidence="2 3" key="1">
    <citation type="journal article" date="2007" name="Science">
        <title>The Chlamydomonas genome reveals the evolution of key animal and plant functions.</title>
        <authorList>
            <person name="Merchant S.S."/>
            <person name="Prochnik S.E."/>
            <person name="Vallon O."/>
            <person name="Harris E.H."/>
            <person name="Karpowicz S.J."/>
            <person name="Witman G.B."/>
            <person name="Terry A."/>
            <person name="Salamov A."/>
            <person name="Fritz-Laylin L.K."/>
            <person name="Marechal-Drouard L."/>
            <person name="Marshall W.F."/>
            <person name="Qu L.H."/>
            <person name="Nelson D.R."/>
            <person name="Sanderfoot A.A."/>
            <person name="Spalding M.H."/>
            <person name="Kapitonov V.V."/>
            <person name="Ren Q."/>
            <person name="Ferris P."/>
            <person name="Lindquist E."/>
            <person name="Shapiro H."/>
            <person name="Lucas S.M."/>
            <person name="Grimwood J."/>
            <person name="Schmutz J."/>
            <person name="Cardol P."/>
            <person name="Cerutti H."/>
            <person name="Chanfreau G."/>
            <person name="Chen C.L."/>
            <person name="Cognat V."/>
            <person name="Croft M.T."/>
            <person name="Dent R."/>
            <person name="Dutcher S."/>
            <person name="Fernandez E."/>
            <person name="Fukuzawa H."/>
            <person name="Gonzalez-Ballester D."/>
            <person name="Gonzalez-Halphen D."/>
            <person name="Hallmann A."/>
            <person name="Hanikenne M."/>
            <person name="Hippler M."/>
            <person name="Inwood W."/>
            <person name="Jabbari K."/>
            <person name="Kalanon M."/>
            <person name="Kuras R."/>
            <person name="Lefebvre P.A."/>
            <person name="Lemaire S.D."/>
            <person name="Lobanov A.V."/>
            <person name="Lohr M."/>
            <person name="Manuell A."/>
            <person name="Meier I."/>
            <person name="Mets L."/>
            <person name="Mittag M."/>
            <person name="Mittelmeier T."/>
            <person name="Moroney J.V."/>
            <person name="Moseley J."/>
            <person name="Napoli C."/>
            <person name="Nedelcu A.M."/>
            <person name="Niyogi K."/>
            <person name="Novoselov S.V."/>
            <person name="Paulsen I.T."/>
            <person name="Pazour G."/>
            <person name="Purton S."/>
            <person name="Ral J.P."/>
            <person name="Riano-Pachon D.M."/>
            <person name="Riekhof W."/>
            <person name="Rymarquis L."/>
            <person name="Schroda M."/>
            <person name="Stern D."/>
            <person name="Umen J."/>
            <person name="Willows R."/>
            <person name="Wilson N."/>
            <person name="Zimmer S.L."/>
            <person name="Allmer J."/>
            <person name="Balk J."/>
            <person name="Bisova K."/>
            <person name="Chen C.J."/>
            <person name="Elias M."/>
            <person name="Gendler K."/>
            <person name="Hauser C."/>
            <person name="Lamb M.R."/>
            <person name="Ledford H."/>
            <person name="Long J.C."/>
            <person name="Minagawa J."/>
            <person name="Page M.D."/>
            <person name="Pan J."/>
            <person name="Pootakham W."/>
            <person name="Roje S."/>
            <person name="Rose A."/>
            <person name="Stahlberg E."/>
            <person name="Terauchi A.M."/>
            <person name="Yang P."/>
            <person name="Ball S."/>
            <person name="Bowler C."/>
            <person name="Dieckmann C.L."/>
            <person name="Gladyshev V.N."/>
            <person name="Green P."/>
            <person name="Jorgensen R."/>
            <person name="Mayfield S."/>
            <person name="Mueller-Roeber B."/>
            <person name="Rajamani S."/>
            <person name="Sayre R.T."/>
            <person name="Brokstein P."/>
            <person name="Dubchak I."/>
            <person name="Goodstein D."/>
            <person name="Hornick L."/>
            <person name="Huang Y.W."/>
            <person name="Jhaveri J."/>
            <person name="Luo Y."/>
            <person name="Martinez D."/>
            <person name="Ngau W.C."/>
            <person name="Otillar B."/>
            <person name="Poliakov A."/>
            <person name="Porter A."/>
            <person name="Szajkowski L."/>
            <person name="Werner G."/>
            <person name="Zhou K."/>
            <person name="Grigoriev I.V."/>
            <person name="Rokhsar D.S."/>
            <person name="Grossman A.R."/>
        </authorList>
    </citation>
    <scope>NUCLEOTIDE SEQUENCE [LARGE SCALE GENOMIC DNA]</scope>
    <source>
        <strain evidence="3">CC-503</strain>
    </source>
</reference>
<feature type="region of interest" description="Disordered" evidence="1">
    <location>
        <begin position="97"/>
        <end position="228"/>
    </location>
</feature>
<dbReference type="OrthoDB" id="512267at2759"/>
<dbReference type="OMA" id="THVALHT"/>
<dbReference type="GeneID" id="66057230"/>
<name>A0A2K3CS73_CHLRE</name>
<proteinExistence type="predicted"/>
<keyword evidence="3" id="KW-1185">Reference proteome</keyword>
<evidence type="ECO:0000313" key="2">
    <source>
        <dbReference type="EMBL" id="PNW71120.1"/>
    </source>
</evidence>
<dbReference type="KEGG" id="cre:CHLRE_17g747447v5"/>
<dbReference type="AlphaFoldDB" id="A0A2K3CS73"/>
<feature type="compositionally biased region" description="Low complexity" evidence="1">
    <location>
        <begin position="173"/>
        <end position="186"/>
    </location>
</feature>
<evidence type="ECO:0000313" key="3">
    <source>
        <dbReference type="Proteomes" id="UP000006906"/>
    </source>
</evidence>
<dbReference type="Proteomes" id="UP000006906">
    <property type="component" value="Chromosome 17"/>
</dbReference>
<dbReference type="EMBL" id="CM008978">
    <property type="protein sequence ID" value="PNW71120.1"/>
    <property type="molecule type" value="Genomic_DNA"/>
</dbReference>
<feature type="compositionally biased region" description="Polar residues" evidence="1">
    <location>
        <begin position="203"/>
        <end position="216"/>
    </location>
</feature>
<accession>A0A2K3CS73</accession>
<dbReference type="RefSeq" id="XP_042915240.1">
    <property type="nucleotide sequence ID" value="XM_043072781.1"/>
</dbReference>
<feature type="region of interest" description="Disordered" evidence="1">
    <location>
        <begin position="1"/>
        <end position="20"/>
    </location>
</feature>
<sequence>MGRGDARGAAAGADDGGDVEVVPSGSALCVVSGWLGMTEEEALAEAGPAAASTAPAPARRQQFLGLGAKYLPHHKAVETATALDNKLRRRLERGLAARQEAEEEEALEHRGGKRPRTEAVPGRDKLGRGGLRTAQGGGGAGKRAAKEEVKEEEEEEEEEVERKGAAPAKSRTHVALHTGGAGAHAAQPKPAGDNVADGGSDGTKGQTAAASASMATRENPAAPLSSKAAREALLLAPVNKSKKNTKSKMKS</sequence>
<gene>
    <name evidence="2" type="ORF">CHLRE_17g747447v5</name>
</gene>
<dbReference type="InParanoid" id="A0A2K3CS73"/>
<protein>
    <submittedName>
        <fullName evidence="2">Uncharacterized protein</fullName>
    </submittedName>
</protein>
<evidence type="ECO:0000256" key="1">
    <source>
        <dbReference type="SAM" id="MobiDB-lite"/>
    </source>
</evidence>
<feature type="compositionally biased region" description="Basic and acidic residues" evidence="1">
    <location>
        <begin position="107"/>
        <end position="127"/>
    </location>
</feature>
<feature type="compositionally biased region" description="Acidic residues" evidence="1">
    <location>
        <begin position="150"/>
        <end position="159"/>
    </location>
</feature>
<organism evidence="2 3">
    <name type="scientific">Chlamydomonas reinhardtii</name>
    <name type="common">Chlamydomonas smithii</name>
    <dbReference type="NCBI Taxonomy" id="3055"/>
    <lineage>
        <taxon>Eukaryota</taxon>
        <taxon>Viridiplantae</taxon>
        <taxon>Chlorophyta</taxon>
        <taxon>core chlorophytes</taxon>
        <taxon>Chlorophyceae</taxon>
        <taxon>CS clade</taxon>
        <taxon>Chlamydomonadales</taxon>
        <taxon>Chlamydomonadaceae</taxon>
        <taxon>Chlamydomonas</taxon>
    </lineage>
</organism>